<dbReference type="Pfam" id="PF07859">
    <property type="entry name" value="Abhydrolase_3"/>
    <property type="match status" value="1"/>
</dbReference>
<dbReference type="SUPFAM" id="SSF53474">
    <property type="entry name" value="alpha/beta-Hydrolases"/>
    <property type="match status" value="1"/>
</dbReference>
<accession>A0ABU3N6N9</accession>
<organism evidence="3">
    <name type="scientific">Sphingomonas psychrotolerans</name>
    <dbReference type="NCBI Taxonomy" id="1327635"/>
    <lineage>
        <taxon>Bacteria</taxon>
        <taxon>Pseudomonadati</taxon>
        <taxon>Pseudomonadota</taxon>
        <taxon>Alphaproteobacteria</taxon>
        <taxon>Sphingomonadales</taxon>
        <taxon>Sphingomonadaceae</taxon>
        <taxon>Sphingomonas</taxon>
    </lineage>
</organism>
<dbReference type="PANTHER" id="PTHR48081:SF8">
    <property type="entry name" value="ALPHA_BETA HYDROLASE FOLD-3 DOMAIN-CONTAINING PROTEIN-RELATED"/>
    <property type="match status" value="1"/>
</dbReference>
<dbReference type="GO" id="GO:0016787">
    <property type="term" value="F:hydrolase activity"/>
    <property type="evidence" value="ECO:0007669"/>
    <property type="project" value="UniProtKB-KW"/>
</dbReference>
<dbReference type="InterPro" id="IPR029058">
    <property type="entry name" value="AB_hydrolase_fold"/>
</dbReference>
<sequence>MNPPALADGIAHYVELFRAQPPAGDLETMRLLGDLSAGRFAQDFAPAVDRYDSFIAAPGREIAVRVFDPGGDGARPAICYFHGGGFSMGSVESFDIACAALAEASGAVVVSVHYRRLPDVDYPAAQDDCDRALSWLGRQAATLGVDPYRVAVAGDSAGALFALATAAQAREAVCCLLLFYGTFAMDPARPDYAASRDPLLTGDRVRSYIALFRGAGGHSAPLDRTDLPGLPPTHIVAAEYDPLCGEAVALAEWMRAAGVAVSLQHAPGMIHGFLRAVGVSAPVRDELARAAAAVRPFLEGSR</sequence>
<dbReference type="InterPro" id="IPR050300">
    <property type="entry name" value="GDXG_lipolytic_enzyme"/>
</dbReference>
<proteinExistence type="predicted"/>
<protein>
    <submittedName>
        <fullName evidence="3">Alpha/beta hydrolase</fullName>
    </submittedName>
</protein>
<name>A0ABU3N6N9_9SPHN</name>
<evidence type="ECO:0000259" key="2">
    <source>
        <dbReference type="Pfam" id="PF07859"/>
    </source>
</evidence>
<dbReference type="Gene3D" id="3.40.50.1820">
    <property type="entry name" value="alpha/beta hydrolase"/>
    <property type="match status" value="1"/>
</dbReference>
<gene>
    <name evidence="3" type="ORF">MZO42_15970</name>
</gene>
<evidence type="ECO:0000256" key="1">
    <source>
        <dbReference type="ARBA" id="ARBA00022801"/>
    </source>
</evidence>
<keyword evidence="1 3" id="KW-0378">Hydrolase</keyword>
<dbReference type="EMBL" id="JALMLT010000004">
    <property type="protein sequence ID" value="MDT8760198.1"/>
    <property type="molecule type" value="Genomic_DNA"/>
</dbReference>
<evidence type="ECO:0000313" key="3">
    <source>
        <dbReference type="EMBL" id="MDT8760198.1"/>
    </source>
</evidence>
<dbReference type="InterPro" id="IPR013094">
    <property type="entry name" value="AB_hydrolase_3"/>
</dbReference>
<reference evidence="3" key="1">
    <citation type="submission" date="2022-04" db="EMBL/GenBank/DDBJ databases">
        <title>Tomato heritable bacteria conferring resistance against bacterial wilt.</title>
        <authorList>
            <person name="Yin J."/>
        </authorList>
    </citation>
    <scope>NUCLEOTIDE SEQUENCE</scope>
    <source>
        <strain evidence="3">Cra20</strain>
    </source>
</reference>
<dbReference type="PANTHER" id="PTHR48081">
    <property type="entry name" value="AB HYDROLASE SUPERFAMILY PROTEIN C4A8.06C"/>
    <property type="match status" value="1"/>
</dbReference>
<feature type="domain" description="Alpha/beta hydrolase fold-3" evidence="2">
    <location>
        <begin position="79"/>
        <end position="274"/>
    </location>
</feature>
<comment type="caution">
    <text evidence="3">The sequence shown here is derived from an EMBL/GenBank/DDBJ whole genome shotgun (WGS) entry which is preliminary data.</text>
</comment>